<evidence type="ECO:0000259" key="2">
    <source>
        <dbReference type="PROSITE" id="PS50112"/>
    </source>
</evidence>
<dbReference type="InterPro" id="IPR013655">
    <property type="entry name" value="PAS_fold_3"/>
</dbReference>
<keyword evidence="1" id="KW-0175">Coiled coil</keyword>
<keyword evidence="4" id="KW-1185">Reference proteome</keyword>
<feature type="coiled-coil region" evidence="1">
    <location>
        <begin position="241"/>
        <end position="268"/>
    </location>
</feature>
<dbReference type="Proteomes" id="UP001325680">
    <property type="component" value="Chromosome"/>
</dbReference>
<dbReference type="Pfam" id="PF00989">
    <property type="entry name" value="PAS"/>
    <property type="match status" value="1"/>
</dbReference>
<dbReference type="InterPro" id="IPR013656">
    <property type="entry name" value="PAS_4"/>
</dbReference>
<dbReference type="InterPro" id="IPR052155">
    <property type="entry name" value="Biofilm_reg_signaling"/>
</dbReference>
<dbReference type="InterPro" id="IPR013767">
    <property type="entry name" value="PAS_fold"/>
</dbReference>
<evidence type="ECO:0000256" key="1">
    <source>
        <dbReference type="SAM" id="Coils"/>
    </source>
</evidence>
<dbReference type="EMBL" id="CP139960">
    <property type="protein sequence ID" value="WQD39392.1"/>
    <property type="molecule type" value="Genomic_DNA"/>
</dbReference>
<dbReference type="RefSeq" id="WP_114788842.1">
    <property type="nucleotide sequence ID" value="NZ_CP139960.1"/>
</dbReference>
<gene>
    <name evidence="3" type="ORF">U0035_04435</name>
</gene>
<feature type="domain" description="PAS" evidence="2">
    <location>
        <begin position="254"/>
        <end position="327"/>
    </location>
</feature>
<evidence type="ECO:0000313" key="3">
    <source>
        <dbReference type="EMBL" id="WQD39392.1"/>
    </source>
</evidence>
<evidence type="ECO:0000313" key="4">
    <source>
        <dbReference type="Proteomes" id="UP001325680"/>
    </source>
</evidence>
<dbReference type="PANTHER" id="PTHR44757">
    <property type="entry name" value="DIGUANYLATE CYCLASE DGCP"/>
    <property type="match status" value="1"/>
</dbReference>
<dbReference type="SMART" id="SM00091">
    <property type="entry name" value="PAS"/>
    <property type="match status" value="4"/>
</dbReference>
<feature type="domain" description="PAS" evidence="2">
    <location>
        <begin position="121"/>
        <end position="198"/>
    </location>
</feature>
<dbReference type="CDD" id="cd00130">
    <property type="entry name" value="PAS"/>
    <property type="match status" value="3"/>
</dbReference>
<dbReference type="PROSITE" id="PS50112">
    <property type="entry name" value="PAS"/>
    <property type="match status" value="3"/>
</dbReference>
<reference evidence="3 4" key="1">
    <citation type="submission" date="2023-12" db="EMBL/GenBank/DDBJ databases">
        <title>Genome sequencing and assembly of bacterial species from a model synthetic community.</title>
        <authorList>
            <person name="Hogle S.L."/>
        </authorList>
    </citation>
    <scope>NUCLEOTIDE SEQUENCE [LARGE SCALE GENOMIC DNA]</scope>
    <source>
        <strain evidence="3 4">HAMBI_3031</strain>
    </source>
</reference>
<dbReference type="PANTHER" id="PTHR44757:SF2">
    <property type="entry name" value="BIOFILM ARCHITECTURE MAINTENANCE PROTEIN MBAA"/>
    <property type="match status" value="1"/>
</dbReference>
<dbReference type="Pfam" id="PF08448">
    <property type="entry name" value="PAS_4"/>
    <property type="match status" value="1"/>
</dbReference>
<dbReference type="Pfam" id="PF13426">
    <property type="entry name" value="PAS_9"/>
    <property type="match status" value="1"/>
</dbReference>
<dbReference type="Pfam" id="PF08447">
    <property type="entry name" value="PAS_3"/>
    <property type="match status" value="1"/>
</dbReference>
<protein>
    <submittedName>
        <fullName evidence="3">PAS domain S-box protein</fullName>
    </submittedName>
</protein>
<dbReference type="Gene3D" id="3.30.450.20">
    <property type="entry name" value="PAS domain"/>
    <property type="match status" value="4"/>
</dbReference>
<feature type="domain" description="PAS" evidence="2">
    <location>
        <begin position="382"/>
        <end position="452"/>
    </location>
</feature>
<proteinExistence type="predicted"/>
<dbReference type="InterPro" id="IPR035965">
    <property type="entry name" value="PAS-like_dom_sf"/>
</dbReference>
<sequence>MNDRILIVGQEDQAFTHVYEALLEAGFNPDFIDRSVKLDNRVAESGERAFTIICVMTEMDCNAIRSMRASHFQLIILSDAIKHDVFEANGWHCLQLQELASRPAKVLLKQLGKMYGLHINEDKRLTEVLDMEQVVFQSPLPMWIYDRRTYKFLYVNQAAINTYGYTATEFEGMTVKDIRPEEDIPQLVSNIQNKLGLRTWRHRKKSGEVFYVDVLACDLNYRQRDIALVTAIDVNDKVLAAEQNEQLLRTVNNQKERLDDLLTNMNEVVWQTRTDNFQLLYTNPACYKVYGYTPAEMMADPSIFLNSILIEDKDKFEASIRQALTEGKTESQFRIFHKDGSVKHLKGNAVLKKGNGHIPDTLSGLTIDITDMVRYQSELLAKSEELENILESITDGFCAIDRNWHFTYINKAFEKMFSIERSYSIGQNIWKVFPHLQQSGFYEDLLQAMENRALVQSEWHPLVSQKWFSISVYPTRHGLAIYFSDRTEERLLREKIEENERRLRALIDNTDDLIWSVDSGLLLTAANRSYIYTKQQFTGVYQRIGESVLNKLARTGKVDNWEQYYKRALKGEAFDIIEEYELNSVPKISETRFNPVHGDNDDIIGVSCFSRDITEIKKYLLKIEKQNERLREIAWIQSHKVRNHVAAIMGLVSLFNFEDIADISNAEALQHILNVAHELDNTIKDINDKTNAIDA</sequence>
<dbReference type="NCBIfam" id="TIGR00229">
    <property type="entry name" value="sensory_box"/>
    <property type="match status" value="4"/>
</dbReference>
<organism evidence="3 4">
    <name type="scientific">Niabella yanshanensis</name>
    <dbReference type="NCBI Taxonomy" id="577386"/>
    <lineage>
        <taxon>Bacteria</taxon>
        <taxon>Pseudomonadati</taxon>
        <taxon>Bacteroidota</taxon>
        <taxon>Chitinophagia</taxon>
        <taxon>Chitinophagales</taxon>
        <taxon>Chitinophagaceae</taxon>
        <taxon>Niabella</taxon>
    </lineage>
</organism>
<accession>A0ABZ0WCA4</accession>
<dbReference type="SUPFAM" id="SSF55785">
    <property type="entry name" value="PYP-like sensor domain (PAS domain)"/>
    <property type="match status" value="4"/>
</dbReference>
<name>A0ABZ0WCA4_9BACT</name>
<dbReference type="InterPro" id="IPR000014">
    <property type="entry name" value="PAS"/>
</dbReference>